<dbReference type="EMBL" id="HG994367">
    <property type="protein sequence ID" value="CAF1701467.1"/>
    <property type="molecule type" value="Genomic_DNA"/>
</dbReference>
<sequence>MVSMTEDAFYLTKSQSFVNGQETKIQDAISEESVVEKLCGDRKGELWHEGHVC</sequence>
<accession>A0A816IAX9</accession>
<name>A0A816IAX9_BRANA</name>
<protein>
    <submittedName>
        <fullName evidence="1">(rape) hypothetical protein</fullName>
    </submittedName>
</protein>
<dbReference type="AlphaFoldDB" id="A0A816IAX9"/>
<evidence type="ECO:0000313" key="1">
    <source>
        <dbReference type="EMBL" id="CAF1701467.1"/>
    </source>
</evidence>
<dbReference type="Proteomes" id="UP001295469">
    <property type="component" value="Chromosome C03"/>
</dbReference>
<organism evidence="1">
    <name type="scientific">Brassica napus</name>
    <name type="common">Rape</name>
    <dbReference type="NCBI Taxonomy" id="3708"/>
    <lineage>
        <taxon>Eukaryota</taxon>
        <taxon>Viridiplantae</taxon>
        <taxon>Streptophyta</taxon>
        <taxon>Embryophyta</taxon>
        <taxon>Tracheophyta</taxon>
        <taxon>Spermatophyta</taxon>
        <taxon>Magnoliopsida</taxon>
        <taxon>eudicotyledons</taxon>
        <taxon>Gunneridae</taxon>
        <taxon>Pentapetalae</taxon>
        <taxon>rosids</taxon>
        <taxon>malvids</taxon>
        <taxon>Brassicales</taxon>
        <taxon>Brassicaceae</taxon>
        <taxon>Brassiceae</taxon>
        <taxon>Brassica</taxon>
    </lineage>
</organism>
<gene>
    <name evidence="1" type="ORF">DARMORV10_C03P30590.1</name>
</gene>
<reference evidence="1" key="1">
    <citation type="submission" date="2021-01" db="EMBL/GenBank/DDBJ databases">
        <authorList>
            <consortium name="Genoscope - CEA"/>
            <person name="William W."/>
        </authorList>
    </citation>
    <scope>NUCLEOTIDE SEQUENCE</scope>
</reference>
<proteinExistence type="predicted"/>